<dbReference type="PANTHER" id="PTHR36503">
    <property type="entry name" value="BLR2520 PROTEIN"/>
    <property type="match status" value="1"/>
</dbReference>
<reference evidence="3" key="2">
    <citation type="submission" date="2014-03" db="EMBL/GenBank/DDBJ databases">
        <authorList>
            <person name="Urmite Genomes"/>
        </authorList>
    </citation>
    <scope>NUCLEOTIDE SEQUENCE</scope>
    <source>
        <strain evidence="3">DSM 44829</strain>
    </source>
</reference>
<feature type="region of interest" description="Disordered" evidence="1">
    <location>
        <begin position="1"/>
        <end position="20"/>
    </location>
</feature>
<comment type="caution">
    <text evidence="3">The sequence shown here is derived from an EMBL/GenBank/DDBJ whole genome shotgun (WGS) entry which is preliminary data.</text>
</comment>
<protein>
    <submittedName>
        <fullName evidence="3">Glyoxalase/bleomycin resistance protein</fullName>
    </submittedName>
</protein>
<dbReference type="Proteomes" id="UP000028870">
    <property type="component" value="Unassembled WGS sequence"/>
</dbReference>
<feature type="domain" description="VOC" evidence="2">
    <location>
        <begin position="29"/>
        <end position="155"/>
    </location>
</feature>
<dbReference type="EMBL" id="CCBB010000003">
    <property type="protein sequence ID" value="CDO10477.1"/>
    <property type="molecule type" value="Genomic_DNA"/>
</dbReference>
<dbReference type="PROSITE" id="PS51819">
    <property type="entry name" value="VOC"/>
    <property type="match status" value="1"/>
</dbReference>
<evidence type="ECO:0000259" key="2">
    <source>
        <dbReference type="PROSITE" id="PS51819"/>
    </source>
</evidence>
<dbReference type="eggNOG" id="COG0346">
    <property type="taxonomic scope" value="Bacteria"/>
</dbReference>
<sequence length="169" mass="17998">MWLATAVAGRGKPHRTTSADRYGRVMDQQLNFVTIAAVDLDATRRFYGTLGWHALLDVEGEIVFYQTAPGQVLAFFLAEKFNADLGLPADHPGATVSGITLAHNVGSDSAVIDIVAAMAEAGGTILKAPQPGQFGGVFHAHVRDPNGVVWEIAHNPGWRVDPDGTVRLG</sequence>
<keyword evidence="4" id="KW-1185">Reference proteome</keyword>
<dbReference type="STRING" id="258533.BN977_05310"/>
<name>W9B630_MYCCO</name>
<evidence type="ECO:0000256" key="1">
    <source>
        <dbReference type="SAM" id="MobiDB-lite"/>
    </source>
</evidence>
<dbReference type="InterPro" id="IPR029068">
    <property type="entry name" value="Glyas_Bleomycin-R_OHBP_Dase"/>
</dbReference>
<dbReference type="InterPro" id="IPR004360">
    <property type="entry name" value="Glyas_Fos-R_dOase_dom"/>
</dbReference>
<dbReference type="PANTHER" id="PTHR36503:SF1">
    <property type="entry name" value="BLR2520 PROTEIN"/>
    <property type="match status" value="1"/>
</dbReference>
<accession>W9B630</accession>
<dbReference type="SUPFAM" id="SSF54593">
    <property type="entry name" value="Glyoxalase/Bleomycin resistance protein/Dihydroxybiphenyl dioxygenase"/>
    <property type="match status" value="1"/>
</dbReference>
<dbReference type="Gene3D" id="3.10.180.10">
    <property type="entry name" value="2,3-Dihydroxybiphenyl 1,2-Dioxygenase, domain 1"/>
    <property type="match status" value="1"/>
</dbReference>
<organism evidence="3 4">
    <name type="scientific">Mycolicibacterium cosmeticum</name>
    <dbReference type="NCBI Taxonomy" id="258533"/>
    <lineage>
        <taxon>Bacteria</taxon>
        <taxon>Bacillati</taxon>
        <taxon>Actinomycetota</taxon>
        <taxon>Actinomycetes</taxon>
        <taxon>Mycobacteriales</taxon>
        <taxon>Mycobacteriaceae</taxon>
        <taxon>Mycolicibacterium</taxon>
    </lineage>
</organism>
<dbReference type="Pfam" id="PF00903">
    <property type="entry name" value="Glyoxalase"/>
    <property type="match status" value="1"/>
</dbReference>
<proteinExistence type="predicted"/>
<reference evidence="3" key="1">
    <citation type="submission" date="2014-03" db="EMBL/GenBank/DDBJ databases">
        <title>Draft Genome Sequence of Mycobacterium cosmeticum DSM 44829.</title>
        <authorList>
            <person name="Croce O."/>
            <person name="Robert C."/>
            <person name="Raoult D."/>
            <person name="Drancourt M."/>
        </authorList>
    </citation>
    <scope>NUCLEOTIDE SEQUENCE [LARGE SCALE GENOMIC DNA]</scope>
    <source>
        <strain evidence="3">DSM 44829</strain>
    </source>
</reference>
<dbReference type="AlphaFoldDB" id="W9B630"/>
<evidence type="ECO:0000313" key="4">
    <source>
        <dbReference type="Proteomes" id="UP000028870"/>
    </source>
</evidence>
<evidence type="ECO:0000313" key="3">
    <source>
        <dbReference type="EMBL" id="CDO10477.1"/>
    </source>
</evidence>
<dbReference type="InterPro" id="IPR037523">
    <property type="entry name" value="VOC_core"/>
</dbReference>
<gene>
    <name evidence="3" type="ORF">BN977_05310</name>
</gene>